<dbReference type="RefSeq" id="WP_014202598.1">
    <property type="nucleotide sequence ID" value="NC_016599.1"/>
</dbReference>
<dbReference type="Pfam" id="PF18962">
    <property type="entry name" value="Por_Secre_tail"/>
    <property type="match status" value="1"/>
</dbReference>
<evidence type="ECO:0000313" key="4">
    <source>
        <dbReference type="EMBL" id="AEV33249.1"/>
    </source>
</evidence>
<dbReference type="KEGG" id="oho:Oweho_2276"/>
<dbReference type="Proteomes" id="UP000005631">
    <property type="component" value="Chromosome"/>
</dbReference>
<sequence>MKTRQLTTALLVLMIAFIGTINAQIFQPMGNGINPNDDLMQTSGISSENGNVCAYYTSFTSFPITQIIKKWNGISWTTLPSPPQVGYITDIELFNNEVYLSFSSGGSLGPGILKFDGTGWIPVLPNLSGRVMDMEVHNGVLLAGGAFQNGSGGAFGIIGYDGTNQINIPTMTIDDTINDVNIINGEIWIAGFFRESRGQRDTVSVRRLDNGNNWVHPATSFKIDPIYRALQSVFEINNEIFAVGSGKIYELKNDTAYDVQSYNGWITSYSEFDGLMYMSNGVDMYVFDGTSIYGPTTFPSGVQSFESDKSFLYATFTDTSKMRVDTSYANRRKFGHILKMGTQSLGLLTGKMFIDNNANCNYDNGVDVSAPAVTLPVYAGNNLSYSSTDGDGNYRIYLPAGSYNINTPSSSLPLMNHYSLGCSVPSSVSITSSQTTTQNFAYSHDGSKDLETVIFMNLGNRSRQGFSESGKLVLRNPGITINTPVSVKLTIPNSVSFSWSNPVPTSSNGNVYTFTFPGIGQANEEYISFRVKVDLAANGVGDTLKWYSEVVHVSGDVDMSNDKDTTWTTVVAACDPNDKTPSVEQSLPGLSRLDYHIRFQNTGTDTAYKVTIVDTLESYFDPASIMINGASHDYSFAMADNRVIAWTFDNILLPDSGANYAGSQGFVNFSIDVDPTLNVGDIIDNDAEIYFDFQPAVHTNHAKTAIVSVLGVEEFLERQTSLEVYPNPARGMFYIENSLNEEQEVKLIDATGKVIKSISLQPEMKAEVGAESLAPGMYFINNGSNTHRVIITQ</sequence>
<name>G8R5H5_OWEHD</name>
<keyword evidence="1" id="KW-0732">Signal</keyword>
<dbReference type="EMBL" id="CP003156">
    <property type="protein sequence ID" value="AEV33249.1"/>
    <property type="molecule type" value="Genomic_DNA"/>
</dbReference>
<dbReference type="OrthoDB" id="1110367at2"/>
<dbReference type="STRING" id="926562.Oweho_2276"/>
<dbReference type="HOGENOM" id="CLU_354063_0_0_10"/>
<evidence type="ECO:0000313" key="5">
    <source>
        <dbReference type="Proteomes" id="UP000005631"/>
    </source>
</evidence>
<evidence type="ECO:0000256" key="1">
    <source>
        <dbReference type="ARBA" id="ARBA00022729"/>
    </source>
</evidence>
<dbReference type="SUPFAM" id="SSF117074">
    <property type="entry name" value="Hypothetical protein PA1324"/>
    <property type="match status" value="1"/>
</dbReference>
<accession>G8R5H5</accession>
<evidence type="ECO:0000259" key="3">
    <source>
        <dbReference type="Pfam" id="PF24595"/>
    </source>
</evidence>
<dbReference type="InterPro" id="IPR055353">
    <property type="entry name" value="DUF7619"/>
</dbReference>
<organism evidence="4 5">
    <name type="scientific">Owenweeksia hongkongensis (strain DSM 17368 / CIP 108786 / JCM 12287 / NRRL B-23963 / UST20020801)</name>
    <dbReference type="NCBI Taxonomy" id="926562"/>
    <lineage>
        <taxon>Bacteria</taxon>
        <taxon>Pseudomonadati</taxon>
        <taxon>Bacteroidota</taxon>
        <taxon>Flavobacteriia</taxon>
        <taxon>Flavobacteriales</taxon>
        <taxon>Owenweeksiaceae</taxon>
        <taxon>Owenweeksia</taxon>
    </lineage>
</organism>
<keyword evidence="5" id="KW-1185">Reference proteome</keyword>
<feature type="domain" description="Secretion system C-terminal sorting" evidence="2">
    <location>
        <begin position="724"/>
        <end position="788"/>
    </location>
</feature>
<dbReference type="PATRIC" id="fig|926562.3.peg.2293"/>
<dbReference type="Pfam" id="PF24595">
    <property type="entry name" value="DUF7619"/>
    <property type="match status" value="1"/>
</dbReference>
<evidence type="ECO:0000259" key="2">
    <source>
        <dbReference type="Pfam" id="PF18962"/>
    </source>
</evidence>
<protein>
    <submittedName>
        <fullName evidence="4">Uncharacterized protein</fullName>
    </submittedName>
</protein>
<feature type="domain" description="DUF7619" evidence="3">
    <location>
        <begin position="575"/>
        <end position="704"/>
    </location>
</feature>
<dbReference type="AlphaFoldDB" id="G8R5H5"/>
<reference evidence="4 5" key="1">
    <citation type="journal article" date="2012" name="Stand. Genomic Sci.">
        <title>Genome sequence of the orange-pigmented seawater bacterium Owenweeksia hongkongensis type strain (UST20020801(T)).</title>
        <authorList>
            <person name="Riedel T."/>
            <person name="Held B."/>
            <person name="Nolan M."/>
            <person name="Lucas S."/>
            <person name="Lapidus A."/>
            <person name="Tice H."/>
            <person name="Del Rio T.G."/>
            <person name="Cheng J.F."/>
            <person name="Han C."/>
            <person name="Tapia R."/>
            <person name="Goodwin L.A."/>
            <person name="Pitluck S."/>
            <person name="Liolios K."/>
            <person name="Mavromatis K."/>
            <person name="Pagani I."/>
            <person name="Ivanova N."/>
            <person name="Mikhailova N."/>
            <person name="Pati A."/>
            <person name="Chen A."/>
            <person name="Palaniappan K."/>
            <person name="Rohde M."/>
            <person name="Tindall B.J."/>
            <person name="Detter J.C."/>
            <person name="Goker M."/>
            <person name="Woyke T."/>
            <person name="Bristow J."/>
            <person name="Eisen J.A."/>
            <person name="Markowitz V."/>
            <person name="Hugenholtz P."/>
            <person name="Klenk H.P."/>
            <person name="Kyrpides N.C."/>
        </authorList>
    </citation>
    <scope>NUCLEOTIDE SEQUENCE</scope>
    <source>
        <strain evidence="5">DSM 17368 / JCM 12287 / NRRL B-23963</strain>
    </source>
</reference>
<dbReference type="NCBIfam" id="TIGR04183">
    <property type="entry name" value="Por_Secre_tail"/>
    <property type="match status" value="1"/>
</dbReference>
<gene>
    <name evidence="4" type="ordered locus">Oweho_2276</name>
</gene>
<proteinExistence type="predicted"/>
<dbReference type="eggNOG" id="COG4886">
    <property type="taxonomic scope" value="Bacteria"/>
</dbReference>
<dbReference type="InterPro" id="IPR026444">
    <property type="entry name" value="Secre_tail"/>
</dbReference>